<keyword evidence="2" id="KW-1185">Reference proteome</keyword>
<dbReference type="Proteomes" id="UP000807769">
    <property type="component" value="Unassembled WGS sequence"/>
</dbReference>
<reference evidence="1" key="1">
    <citation type="journal article" date="2020" name="New Phytol.">
        <title>Comparative genomics reveals dynamic genome evolution in host specialist ectomycorrhizal fungi.</title>
        <authorList>
            <person name="Lofgren L.A."/>
            <person name="Nguyen N.H."/>
            <person name="Vilgalys R."/>
            <person name="Ruytinx J."/>
            <person name="Liao H.L."/>
            <person name="Branco S."/>
            <person name="Kuo A."/>
            <person name="LaButti K."/>
            <person name="Lipzen A."/>
            <person name="Andreopoulos W."/>
            <person name="Pangilinan J."/>
            <person name="Riley R."/>
            <person name="Hundley H."/>
            <person name="Na H."/>
            <person name="Barry K."/>
            <person name="Grigoriev I.V."/>
            <person name="Stajich J.E."/>
            <person name="Kennedy P.G."/>
        </authorList>
    </citation>
    <scope>NUCLEOTIDE SEQUENCE</scope>
    <source>
        <strain evidence="1">MN1</strain>
    </source>
</reference>
<accession>A0A9P7EFP6</accession>
<gene>
    <name evidence="1" type="ORF">BJ212DRAFT_1341361</name>
</gene>
<evidence type="ECO:0000313" key="1">
    <source>
        <dbReference type="EMBL" id="KAG1819515.1"/>
    </source>
</evidence>
<comment type="caution">
    <text evidence="1">The sequence shown here is derived from an EMBL/GenBank/DDBJ whole genome shotgun (WGS) entry which is preliminary data.</text>
</comment>
<evidence type="ECO:0000313" key="2">
    <source>
        <dbReference type="Proteomes" id="UP000807769"/>
    </source>
</evidence>
<sequence length="88" mass="9705">MLGPSVGVCWLQTFVSLTRSSSSRQPGTQLPANSTFRSKKDGVLRYVYHFQPMLCPRLLALDQNKLWGTGTKTSQADTAIDASLDTTR</sequence>
<dbReference type="AlphaFoldDB" id="A0A9P7EFP6"/>
<organism evidence="1 2">
    <name type="scientific">Suillus subaureus</name>
    <dbReference type="NCBI Taxonomy" id="48587"/>
    <lineage>
        <taxon>Eukaryota</taxon>
        <taxon>Fungi</taxon>
        <taxon>Dikarya</taxon>
        <taxon>Basidiomycota</taxon>
        <taxon>Agaricomycotina</taxon>
        <taxon>Agaricomycetes</taxon>
        <taxon>Agaricomycetidae</taxon>
        <taxon>Boletales</taxon>
        <taxon>Suillineae</taxon>
        <taxon>Suillaceae</taxon>
        <taxon>Suillus</taxon>
    </lineage>
</organism>
<proteinExistence type="predicted"/>
<dbReference type="EMBL" id="JABBWG010000009">
    <property type="protein sequence ID" value="KAG1819515.1"/>
    <property type="molecule type" value="Genomic_DNA"/>
</dbReference>
<dbReference type="RefSeq" id="XP_041195050.1">
    <property type="nucleotide sequence ID" value="XM_041335143.1"/>
</dbReference>
<name>A0A9P7EFP6_9AGAM</name>
<dbReference type="GeneID" id="64629160"/>
<protein>
    <submittedName>
        <fullName evidence="1">Uncharacterized protein</fullName>
    </submittedName>
</protein>